<dbReference type="PANTHER" id="PTHR10039">
    <property type="entry name" value="AMELOGENIN"/>
    <property type="match status" value="1"/>
</dbReference>
<name>L2FDD8_COLFN</name>
<dbReference type="InterPro" id="IPR056884">
    <property type="entry name" value="NPHP3-like_N"/>
</dbReference>
<proteinExistence type="predicted"/>
<dbReference type="InterPro" id="IPR007111">
    <property type="entry name" value="NACHT_NTPase"/>
</dbReference>
<feature type="domain" description="NACHT" evidence="2">
    <location>
        <begin position="89"/>
        <end position="231"/>
    </location>
</feature>
<dbReference type="Pfam" id="PF24883">
    <property type="entry name" value="NPHP3_N"/>
    <property type="match status" value="1"/>
</dbReference>
<evidence type="ECO:0000313" key="3">
    <source>
        <dbReference type="EMBL" id="ELA24066.1"/>
    </source>
</evidence>
<dbReference type="HOGENOM" id="CLU_000288_6_21_1"/>
<dbReference type="InterPro" id="IPR027417">
    <property type="entry name" value="P-loop_NTPase"/>
</dbReference>
<dbReference type="SUPFAM" id="SSF52540">
    <property type="entry name" value="P-loop containing nucleoside triphosphate hydrolases"/>
    <property type="match status" value="1"/>
</dbReference>
<protein>
    <submittedName>
        <fullName evidence="3">Vegetative incompatibility protein het-e-1</fullName>
    </submittedName>
</protein>
<dbReference type="EMBL" id="KB021306">
    <property type="protein sequence ID" value="ELA24066.1"/>
    <property type="molecule type" value="Genomic_DNA"/>
</dbReference>
<gene>
    <name evidence="3" type="ORF">CGGC5_14353</name>
</gene>
<dbReference type="Gene3D" id="3.40.50.300">
    <property type="entry name" value="P-loop containing nucleotide triphosphate hydrolases"/>
    <property type="match status" value="1"/>
</dbReference>
<keyword evidence="1" id="KW-0677">Repeat</keyword>
<evidence type="ECO:0000259" key="2">
    <source>
        <dbReference type="PROSITE" id="PS50837"/>
    </source>
</evidence>
<organism evidence="3">
    <name type="scientific">Colletotrichum fructicola (strain Nara gc5)</name>
    <name type="common">Anthracnose fungus</name>
    <name type="synonym">Colletotrichum gloeosporioides (strain Nara gc5)</name>
    <dbReference type="NCBI Taxonomy" id="1213859"/>
    <lineage>
        <taxon>Eukaryota</taxon>
        <taxon>Fungi</taxon>
        <taxon>Dikarya</taxon>
        <taxon>Ascomycota</taxon>
        <taxon>Pezizomycotina</taxon>
        <taxon>Sordariomycetes</taxon>
        <taxon>Hypocreomycetidae</taxon>
        <taxon>Glomerellales</taxon>
        <taxon>Glomerellaceae</taxon>
        <taxon>Colletotrichum</taxon>
        <taxon>Colletotrichum gloeosporioides species complex</taxon>
    </lineage>
</organism>
<sequence length="536" mass="60789">MNLNNTSSGKQYNNVGNGSQYNAENITIHHAASDSSDKDRQFLIDLKLSDPRLDKDRIERTKGGLFKDSYLWILNNVDFQRWRDDFQNRLLWIRGDPGKGKTMLLCGIIDELNEENSGHQPIYFFCQATDSDLSSASAILRGILYLLLKRKPQLVKDLRETYDYCDRRLFESRNGWETLCDMIISVLANESFQNAVIVIDALDECITGVDRLLDFIRLLSSKAVRVIVSSRNWPTIERGIAAAAQKAAHVSLELNEQSVSAAVVAFIEHKVNQLAQKHEYSAAKRDLVHSTLVKNSHSTFLWAALVCQQLADNNTNDWEVESKLAEFPPGLDVLYTRMLHHALSSNDVQLIRRILAVASVVFRPVDIAEMRSLLGPLETIVNDARSLEKAVRQCGSFLTIRNNTVYFVHQSAKDFLLDHPANEKVMLGGSNCEHGLIWMHSLQVMSTTLRRNIYLLDTPGTFIGDVRTPIPDPLAPVRYSCIHWINRFCTASCIEQHQIGHMEYFFVHCFLHWVEAICLMGSVYEGVEITETCADV</sequence>
<evidence type="ECO:0000256" key="1">
    <source>
        <dbReference type="ARBA" id="ARBA00022737"/>
    </source>
</evidence>
<reference evidence="3" key="1">
    <citation type="submission" date="2012-08" db="EMBL/GenBank/DDBJ databases">
        <title>Genome analysis of Colletotrichum orbiculare and Colletotrichum fructicola.</title>
        <authorList>
            <person name="Gan P.H.P."/>
            <person name="Ikeda K."/>
            <person name="Irieda H."/>
            <person name="Narusaka M."/>
            <person name="O'Connell R.J."/>
            <person name="Narusaka Y."/>
            <person name="Takano Y."/>
            <person name="Kubo Y."/>
            <person name="Shirasu K."/>
        </authorList>
    </citation>
    <scope>NUCLEOTIDE SEQUENCE</scope>
    <source>
        <strain evidence="3">Nara gc5</strain>
    </source>
</reference>
<dbReference type="STRING" id="1213859.L2FDD8"/>
<dbReference type="AlphaFoldDB" id="L2FDD8"/>
<accession>L2FDD8</accession>
<dbReference type="PROSITE" id="PS50837">
    <property type="entry name" value="NACHT"/>
    <property type="match status" value="1"/>
</dbReference>